<gene>
    <name evidence="1" type="ORF">GHT06_020731</name>
</gene>
<comment type="caution">
    <text evidence="1">The sequence shown here is derived from an EMBL/GenBank/DDBJ whole genome shotgun (WGS) entry which is preliminary data.</text>
</comment>
<protein>
    <submittedName>
        <fullName evidence="1">Uncharacterized protein</fullName>
    </submittedName>
</protein>
<sequence length="156" mass="15641">MAADPASPKWELRTPATPFTNTTSVYPVNTSFACSGTLVTNSDGTKSCVTQVGTSVNGYPIYQVTNLNTGITSYVEQTGISSTGQPVYSVTPYFPTSSLAPAPAPVTAAPVTAAPVTAAPVTAAPVTAAPVTLAPAPVTAAPAPVTAAPVPNPFVY</sequence>
<accession>A0AAD5KZE4</accession>
<evidence type="ECO:0000313" key="2">
    <source>
        <dbReference type="Proteomes" id="UP000820818"/>
    </source>
</evidence>
<dbReference type="AlphaFoldDB" id="A0AAD5KZE4"/>
<dbReference type="EMBL" id="WJBH02000009">
    <property type="protein sequence ID" value="KAI9552848.1"/>
    <property type="molecule type" value="Genomic_DNA"/>
</dbReference>
<organism evidence="1 2">
    <name type="scientific">Daphnia sinensis</name>
    <dbReference type="NCBI Taxonomy" id="1820382"/>
    <lineage>
        <taxon>Eukaryota</taxon>
        <taxon>Metazoa</taxon>
        <taxon>Ecdysozoa</taxon>
        <taxon>Arthropoda</taxon>
        <taxon>Crustacea</taxon>
        <taxon>Branchiopoda</taxon>
        <taxon>Diplostraca</taxon>
        <taxon>Cladocera</taxon>
        <taxon>Anomopoda</taxon>
        <taxon>Daphniidae</taxon>
        <taxon>Daphnia</taxon>
        <taxon>Daphnia similis group</taxon>
    </lineage>
</organism>
<keyword evidence="2" id="KW-1185">Reference proteome</keyword>
<name>A0AAD5KZE4_9CRUS</name>
<reference evidence="1 2" key="1">
    <citation type="submission" date="2022-05" db="EMBL/GenBank/DDBJ databases">
        <title>A multi-omics perspective on studying reproductive biology in Daphnia sinensis.</title>
        <authorList>
            <person name="Jia J."/>
        </authorList>
    </citation>
    <scope>NUCLEOTIDE SEQUENCE [LARGE SCALE GENOMIC DNA]</scope>
    <source>
        <strain evidence="1 2">WSL</strain>
    </source>
</reference>
<dbReference type="Proteomes" id="UP000820818">
    <property type="component" value="Linkage Group LG9"/>
</dbReference>
<proteinExistence type="predicted"/>
<evidence type="ECO:0000313" key="1">
    <source>
        <dbReference type="EMBL" id="KAI9552848.1"/>
    </source>
</evidence>